<dbReference type="Pfam" id="PF02452">
    <property type="entry name" value="PemK_toxin"/>
    <property type="match status" value="1"/>
</dbReference>
<comment type="function">
    <text evidence="1">Toxic component of a type II toxin-antitoxin (TA) system.</text>
</comment>
<dbReference type="SUPFAM" id="SSF50118">
    <property type="entry name" value="Cell growth inhibitor/plasmid maintenance toxic component"/>
    <property type="match status" value="1"/>
</dbReference>
<dbReference type="AlphaFoldDB" id="D2QFV8"/>
<dbReference type="PANTHER" id="PTHR33988">
    <property type="entry name" value="ENDORIBONUCLEASE MAZF-RELATED"/>
    <property type="match status" value="1"/>
</dbReference>
<keyword evidence="3" id="KW-1185">Reference proteome</keyword>
<dbReference type="Proteomes" id="UP000002028">
    <property type="component" value="Chromosome"/>
</dbReference>
<dbReference type="RefSeq" id="WP_012929917.1">
    <property type="nucleotide sequence ID" value="NC_013730.1"/>
</dbReference>
<dbReference type="Gene3D" id="2.30.30.110">
    <property type="match status" value="1"/>
</dbReference>
<sequence length="107" mass="11953">MVVSRFEVWLVTLDPTQGSEIAKTRPCVIISPSSVNRFLNTVIIAPLTSTRKPYPTRVDCQFDGQVGQIALDQLRSVDKVRLTKRLGQLDEQVCQQVCITLGALFAY</sequence>
<dbReference type="STRING" id="504472.Slin_5455"/>
<dbReference type="InterPro" id="IPR011067">
    <property type="entry name" value="Plasmid_toxin/cell-grow_inhib"/>
</dbReference>
<proteinExistence type="inferred from homology"/>
<keyword evidence="1" id="KW-0540">Nuclease</keyword>
<reference evidence="2 3" key="1">
    <citation type="journal article" date="2010" name="Stand. Genomic Sci.">
        <title>Complete genome sequence of Spirosoma linguale type strain (1).</title>
        <authorList>
            <person name="Lail K."/>
            <person name="Sikorski J."/>
            <person name="Saunders E."/>
            <person name="Lapidus A."/>
            <person name="Glavina Del Rio T."/>
            <person name="Copeland A."/>
            <person name="Tice H."/>
            <person name="Cheng J.-F."/>
            <person name="Lucas S."/>
            <person name="Nolan M."/>
            <person name="Bruce D."/>
            <person name="Goodwin L."/>
            <person name="Pitluck S."/>
            <person name="Ivanova N."/>
            <person name="Mavromatis K."/>
            <person name="Ovchinnikova G."/>
            <person name="Pati A."/>
            <person name="Chen A."/>
            <person name="Palaniappan K."/>
            <person name="Land M."/>
            <person name="Hauser L."/>
            <person name="Chang Y.-J."/>
            <person name="Jeffries C.D."/>
            <person name="Chain P."/>
            <person name="Brettin T."/>
            <person name="Detter J.C."/>
            <person name="Schuetze A."/>
            <person name="Rohde M."/>
            <person name="Tindall B.J."/>
            <person name="Goeker M."/>
            <person name="Bristow J."/>
            <person name="Eisen J.A."/>
            <person name="Markowitz V."/>
            <person name="Hugenholtz P."/>
            <person name="Kyrpides N.C."/>
            <person name="Klenk H.-P."/>
            <person name="Chen F."/>
        </authorList>
    </citation>
    <scope>NUCLEOTIDE SEQUENCE [LARGE SCALE GENOMIC DNA]</scope>
    <source>
        <strain evidence="3">ATCC 33905 / DSM 74 / LMG 10896 / Claus 1</strain>
    </source>
</reference>
<accession>D2QFV8</accession>
<comment type="similarity">
    <text evidence="1">Belongs to the PemK/MazF family.</text>
</comment>
<evidence type="ECO:0000256" key="1">
    <source>
        <dbReference type="PIRNR" id="PIRNR033490"/>
    </source>
</evidence>
<evidence type="ECO:0000313" key="3">
    <source>
        <dbReference type="Proteomes" id="UP000002028"/>
    </source>
</evidence>
<dbReference type="PANTHER" id="PTHR33988:SF2">
    <property type="entry name" value="ENDORIBONUCLEASE MAZF"/>
    <property type="match status" value="1"/>
</dbReference>
<dbReference type="eggNOG" id="COG2337">
    <property type="taxonomic scope" value="Bacteria"/>
</dbReference>
<evidence type="ECO:0000313" key="2">
    <source>
        <dbReference type="EMBL" id="ADB41421.1"/>
    </source>
</evidence>
<dbReference type="HOGENOM" id="CLU_121823_1_1_10"/>
<name>D2QFV8_SPILD</name>
<dbReference type="EMBL" id="CP001769">
    <property type="protein sequence ID" value="ADB41421.1"/>
    <property type="molecule type" value="Genomic_DNA"/>
</dbReference>
<dbReference type="GO" id="GO:0016075">
    <property type="term" value="P:rRNA catabolic process"/>
    <property type="evidence" value="ECO:0007669"/>
    <property type="project" value="TreeGrafter"/>
</dbReference>
<dbReference type="EC" id="3.1.-.-" evidence="1"/>
<dbReference type="GO" id="GO:0016787">
    <property type="term" value="F:hydrolase activity"/>
    <property type="evidence" value="ECO:0007669"/>
    <property type="project" value="UniProtKB-KW"/>
</dbReference>
<dbReference type="GO" id="GO:0006402">
    <property type="term" value="P:mRNA catabolic process"/>
    <property type="evidence" value="ECO:0007669"/>
    <property type="project" value="TreeGrafter"/>
</dbReference>
<organism evidence="2 3">
    <name type="scientific">Spirosoma linguale (strain ATCC 33905 / DSM 74 / LMG 10896 / Claus 1)</name>
    <dbReference type="NCBI Taxonomy" id="504472"/>
    <lineage>
        <taxon>Bacteria</taxon>
        <taxon>Pseudomonadati</taxon>
        <taxon>Bacteroidota</taxon>
        <taxon>Cytophagia</taxon>
        <taxon>Cytophagales</taxon>
        <taxon>Cytophagaceae</taxon>
        <taxon>Spirosoma</taxon>
    </lineage>
</organism>
<dbReference type="InterPro" id="IPR003477">
    <property type="entry name" value="PemK-like"/>
</dbReference>
<protein>
    <recommendedName>
        <fullName evidence="1">mRNA interferase</fullName>
        <ecNumber evidence="1">3.1.-.-</ecNumber>
    </recommendedName>
</protein>
<keyword evidence="1" id="KW-0255">Endonuclease</keyword>
<dbReference type="PIRSF" id="PIRSF033490">
    <property type="entry name" value="MazF"/>
    <property type="match status" value="1"/>
</dbReference>
<dbReference type="GO" id="GO:0004521">
    <property type="term" value="F:RNA endonuclease activity"/>
    <property type="evidence" value="ECO:0007669"/>
    <property type="project" value="TreeGrafter"/>
</dbReference>
<gene>
    <name evidence="2" type="ordered locus">Slin_5455</name>
</gene>
<keyword evidence="1" id="KW-0378">Hydrolase</keyword>
<dbReference type="KEGG" id="sli:Slin_5455"/>
<dbReference type="GO" id="GO:0003677">
    <property type="term" value="F:DNA binding"/>
    <property type="evidence" value="ECO:0007669"/>
    <property type="project" value="InterPro"/>
</dbReference>